<name>F4PJT0_CACFS</name>
<dbReference type="PANTHER" id="PTHR43712">
    <property type="entry name" value="PUTATIVE (AFU_ORTHOLOGUE AFUA_4G14580)-RELATED"/>
    <property type="match status" value="1"/>
</dbReference>
<dbReference type="Pfam" id="PF08100">
    <property type="entry name" value="Dimerisation"/>
    <property type="match status" value="1"/>
</dbReference>
<dbReference type="SUPFAM" id="SSF46785">
    <property type="entry name" value="Winged helix' DNA-binding domain"/>
    <property type="match status" value="1"/>
</dbReference>
<proteinExistence type="predicted"/>
<dbReference type="EMBL" id="GL883007">
    <property type="protein sequence ID" value="EGG23854.1"/>
    <property type="molecule type" value="Genomic_DNA"/>
</dbReference>
<dbReference type="GO" id="GO:0032259">
    <property type="term" value="P:methylation"/>
    <property type="evidence" value="ECO:0007669"/>
    <property type="project" value="UniProtKB-KW"/>
</dbReference>
<dbReference type="Pfam" id="PF00891">
    <property type="entry name" value="Methyltransf_2"/>
    <property type="match status" value="1"/>
</dbReference>
<protein>
    <submittedName>
        <fullName evidence="7">O-methyltransferase family 2 protein</fullName>
    </submittedName>
</protein>
<accession>F4PJT0</accession>
<dbReference type="OMA" id="DHLFAYQ"/>
<dbReference type="GeneID" id="14876427"/>
<sequence length="344" mass="39416">MMSSKDSEFQTINDLIDIANGFTRAKSLHVAAELDIASHLKEGRKSAFDIAKTIGCNGEFLYRLMRALTTMSIFHEEEEYGYFTQTEHSKLLLNENVRNIILLKCNFDHYRGWENFLDTVKTGSAQPYASLGIQGDYWDYMREKPEEGLRFRKGMSGYTNYVNQRVVATGDFKGFDTVCDIGGSQGVFIQEILRQNPTIKTGINFDLPYVCEKNKLLERQNIDPRFKEVEGSFFEAVPPANLYTIKRVLHDWNDEHSKKILTSIHKAMLPGGKVYIFDAVLDTINKNCYNIVAWMDLSMMQLVSGKERSEREWEALVSSVGFKIEKVIKTQDPMLPPITIITKI</sequence>
<evidence type="ECO:0000256" key="1">
    <source>
        <dbReference type="ARBA" id="ARBA00022603"/>
    </source>
</evidence>
<reference evidence="8" key="1">
    <citation type="journal article" date="2011" name="Genome Res.">
        <title>Phylogeny-wide analysis of social amoeba genomes highlights ancient origins for complex intercellular communication.</title>
        <authorList>
            <person name="Heidel A.J."/>
            <person name="Lawal H.M."/>
            <person name="Felder M."/>
            <person name="Schilde C."/>
            <person name="Helps N.R."/>
            <person name="Tunggal B."/>
            <person name="Rivero F."/>
            <person name="John U."/>
            <person name="Schleicher M."/>
            <person name="Eichinger L."/>
            <person name="Platzer M."/>
            <person name="Noegel A.A."/>
            <person name="Schaap P."/>
            <person name="Gloeckner G."/>
        </authorList>
    </citation>
    <scope>NUCLEOTIDE SEQUENCE [LARGE SCALE GENOMIC DNA]</scope>
    <source>
        <strain evidence="8">SH3</strain>
    </source>
</reference>
<feature type="active site" description="Proton acceptor" evidence="4">
    <location>
        <position position="250"/>
    </location>
</feature>
<dbReference type="InterPro" id="IPR016461">
    <property type="entry name" value="COMT-like"/>
</dbReference>
<keyword evidence="2" id="KW-0808">Transferase</keyword>
<dbReference type="KEGG" id="dfa:DFA_05990"/>
<dbReference type="PANTHER" id="PTHR43712:SF2">
    <property type="entry name" value="O-METHYLTRANSFERASE CICE"/>
    <property type="match status" value="1"/>
</dbReference>
<keyword evidence="8" id="KW-1185">Reference proteome</keyword>
<keyword evidence="3" id="KW-0949">S-adenosyl-L-methionine</keyword>
<gene>
    <name evidence="7" type="primary">omt12</name>
    <name evidence="7" type="ORF">DFA_05990</name>
</gene>
<dbReference type="STRING" id="1054147.F4PJT0"/>
<feature type="domain" description="O-methyltransferase C-terminal" evidence="5">
    <location>
        <begin position="113"/>
        <end position="323"/>
    </location>
</feature>
<evidence type="ECO:0000313" key="7">
    <source>
        <dbReference type="EMBL" id="EGG23854.1"/>
    </source>
</evidence>
<evidence type="ECO:0000256" key="2">
    <source>
        <dbReference type="ARBA" id="ARBA00022679"/>
    </source>
</evidence>
<dbReference type="GO" id="GO:0008171">
    <property type="term" value="F:O-methyltransferase activity"/>
    <property type="evidence" value="ECO:0007669"/>
    <property type="project" value="InterPro"/>
</dbReference>
<dbReference type="InterPro" id="IPR001077">
    <property type="entry name" value="COMT_C"/>
</dbReference>
<evidence type="ECO:0000259" key="6">
    <source>
        <dbReference type="Pfam" id="PF08100"/>
    </source>
</evidence>
<dbReference type="PIRSF" id="PIRSF005739">
    <property type="entry name" value="O-mtase"/>
    <property type="match status" value="1"/>
</dbReference>
<dbReference type="PROSITE" id="PS51683">
    <property type="entry name" value="SAM_OMT_II"/>
    <property type="match status" value="1"/>
</dbReference>
<dbReference type="Proteomes" id="UP000007797">
    <property type="component" value="Unassembled WGS sequence"/>
</dbReference>
<dbReference type="OrthoDB" id="16076at2759"/>
<evidence type="ECO:0000256" key="3">
    <source>
        <dbReference type="ARBA" id="ARBA00022691"/>
    </source>
</evidence>
<dbReference type="RefSeq" id="XP_004361705.1">
    <property type="nucleotide sequence ID" value="XM_004361648.1"/>
</dbReference>
<organism evidence="7 8">
    <name type="scientific">Cavenderia fasciculata</name>
    <name type="common">Slime mold</name>
    <name type="synonym">Dictyostelium fasciculatum</name>
    <dbReference type="NCBI Taxonomy" id="261658"/>
    <lineage>
        <taxon>Eukaryota</taxon>
        <taxon>Amoebozoa</taxon>
        <taxon>Evosea</taxon>
        <taxon>Eumycetozoa</taxon>
        <taxon>Dictyostelia</taxon>
        <taxon>Acytosteliales</taxon>
        <taxon>Cavenderiaceae</taxon>
        <taxon>Cavenderia</taxon>
    </lineage>
</organism>
<dbReference type="InterPro" id="IPR012967">
    <property type="entry name" value="COMT_dimerisation"/>
</dbReference>
<feature type="domain" description="O-methyltransferase dimerisation" evidence="6">
    <location>
        <begin position="17"/>
        <end position="94"/>
    </location>
</feature>
<dbReference type="AlphaFoldDB" id="F4PJT0"/>
<dbReference type="SUPFAM" id="SSF53335">
    <property type="entry name" value="S-adenosyl-L-methionine-dependent methyltransferases"/>
    <property type="match status" value="1"/>
</dbReference>
<evidence type="ECO:0000313" key="8">
    <source>
        <dbReference type="Proteomes" id="UP000007797"/>
    </source>
</evidence>
<dbReference type="CDD" id="cd02440">
    <property type="entry name" value="AdoMet_MTases"/>
    <property type="match status" value="1"/>
</dbReference>
<evidence type="ECO:0000259" key="5">
    <source>
        <dbReference type="Pfam" id="PF00891"/>
    </source>
</evidence>
<dbReference type="InterPro" id="IPR036388">
    <property type="entry name" value="WH-like_DNA-bd_sf"/>
</dbReference>
<dbReference type="GO" id="GO:0046983">
    <property type="term" value="F:protein dimerization activity"/>
    <property type="evidence" value="ECO:0007669"/>
    <property type="project" value="InterPro"/>
</dbReference>
<dbReference type="Gene3D" id="3.40.50.150">
    <property type="entry name" value="Vaccinia Virus protein VP39"/>
    <property type="match status" value="1"/>
</dbReference>
<dbReference type="InterPro" id="IPR036390">
    <property type="entry name" value="WH_DNA-bd_sf"/>
</dbReference>
<evidence type="ECO:0000256" key="4">
    <source>
        <dbReference type="PIRSR" id="PIRSR005739-1"/>
    </source>
</evidence>
<dbReference type="Gene3D" id="1.10.10.10">
    <property type="entry name" value="Winged helix-like DNA-binding domain superfamily/Winged helix DNA-binding domain"/>
    <property type="match status" value="1"/>
</dbReference>
<dbReference type="InterPro" id="IPR029063">
    <property type="entry name" value="SAM-dependent_MTases_sf"/>
</dbReference>
<keyword evidence="1" id="KW-0489">Methyltransferase</keyword>